<dbReference type="GO" id="GO:0016020">
    <property type="term" value="C:membrane"/>
    <property type="evidence" value="ECO:0007669"/>
    <property type="project" value="UniProtKB-SubCell"/>
</dbReference>
<dbReference type="Pfam" id="PF26002">
    <property type="entry name" value="Beta-barrel_AprE"/>
    <property type="match status" value="1"/>
</dbReference>
<evidence type="ECO:0000256" key="6">
    <source>
        <dbReference type="SAM" id="Phobius"/>
    </source>
</evidence>
<evidence type="ECO:0000313" key="8">
    <source>
        <dbReference type="EMBL" id="GGD56793.1"/>
    </source>
</evidence>
<evidence type="ECO:0000256" key="5">
    <source>
        <dbReference type="SAM" id="Coils"/>
    </source>
</evidence>
<dbReference type="PANTHER" id="PTHR30386">
    <property type="entry name" value="MEMBRANE FUSION SUBUNIT OF EMRAB-TOLC MULTIDRUG EFFLUX PUMP"/>
    <property type="match status" value="1"/>
</dbReference>
<dbReference type="AlphaFoldDB" id="A0A916YQK3"/>
<reference evidence="8" key="1">
    <citation type="journal article" date="2014" name="Int. J. Syst. Evol. Microbiol.">
        <title>Complete genome sequence of Corynebacterium casei LMG S-19264T (=DSM 44701T), isolated from a smear-ripened cheese.</title>
        <authorList>
            <consortium name="US DOE Joint Genome Institute (JGI-PGF)"/>
            <person name="Walter F."/>
            <person name="Albersmeier A."/>
            <person name="Kalinowski J."/>
            <person name="Ruckert C."/>
        </authorList>
    </citation>
    <scope>NUCLEOTIDE SEQUENCE</scope>
    <source>
        <strain evidence="8">CGMCC 1.15958</strain>
    </source>
</reference>
<dbReference type="PANTHER" id="PTHR30386:SF26">
    <property type="entry name" value="TRANSPORT PROTEIN COMB"/>
    <property type="match status" value="1"/>
</dbReference>
<organism evidence="8 9">
    <name type="scientific">Emticicia aquatilis</name>
    <dbReference type="NCBI Taxonomy" id="1537369"/>
    <lineage>
        <taxon>Bacteria</taxon>
        <taxon>Pseudomonadati</taxon>
        <taxon>Bacteroidota</taxon>
        <taxon>Cytophagia</taxon>
        <taxon>Cytophagales</taxon>
        <taxon>Leadbetterellaceae</taxon>
        <taxon>Emticicia</taxon>
    </lineage>
</organism>
<keyword evidence="3 6" id="KW-1133">Transmembrane helix</keyword>
<accession>A0A916YQK3</accession>
<keyword evidence="2 6" id="KW-0812">Transmembrane</keyword>
<evidence type="ECO:0000313" key="9">
    <source>
        <dbReference type="Proteomes" id="UP000609064"/>
    </source>
</evidence>
<dbReference type="Proteomes" id="UP000609064">
    <property type="component" value="Unassembled WGS sequence"/>
</dbReference>
<gene>
    <name evidence="8" type="ORF">GCM10011514_21100</name>
</gene>
<keyword evidence="9" id="KW-1185">Reference proteome</keyword>
<proteinExistence type="predicted"/>
<protein>
    <submittedName>
        <fullName evidence="8">Hemolysin</fullName>
    </submittedName>
</protein>
<dbReference type="InterPro" id="IPR050739">
    <property type="entry name" value="MFP"/>
</dbReference>
<name>A0A916YQK3_9BACT</name>
<sequence length="458" mass="51746">MPNEIQHTNPSPVRVLNMPRRSEEVDEILSEMPSWTLRWGLTVIFGIVTTILVLSYFVKYPDVIKGKINITSNNPPVPLVARTSGNIVLIVADKSLVKENEVLGYLKSATKYDDILQLKQKLNFIKNSSVNTLNADSLRQFTDDLQLGELQVPYNNFLLKIKEIGSLDIRGQNTSLRKSSINQQIAEYIQISERLKRQVQLLENEYNLQKKNFDNRYKALHKAGSISTEQLEQKQDEVFQKLKAVEAAKSSYDENQNRIITLQSQKVEVDFEQKDRQLNSNNLLLDAYTNLLNQLNIWEQRYLLKATIAGKVNYLNFIKQNSYINENQEIANIIPPTGNINNALSSSYVGELFLESSGSGKIAEGQDVNIVLDNFSKKEFGILKGKVASIADVSSTITSTTGSQSVYKVYVNLPNGLTTTSKKKLSFRYGMQGNAEVITKDISILGRIFDTIRTAFEQ</sequence>
<dbReference type="Gene3D" id="2.40.30.170">
    <property type="match status" value="1"/>
</dbReference>
<comment type="subcellular location">
    <subcellularLocation>
        <location evidence="1">Membrane</location>
        <topology evidence="1">Single-pass membrane protein</topology>
    </subcellularLocation>
</comment>
<dbReference type="EMBL" id="BMKK01000004">
    <property type="protein sequence ID" value="GGD56793.1"/>
    <property type="molecule type" value="Genomic_DNA"/>
</dbReference>
<evidence type="ECO:0000256" key="3">
    <source>
        <dbReference type="ARBA" id="ARBA00022989"/>
    </source>
</evidence>
<feature type="coiled-coil region" evidence="5">
    <location>
        <begin position="185"/>
        <end position="248"/>
    </location>
</feature>
<dbReference type="InterPro" id="IPR058982">
    <property type="entry name" value="Beta-barrel_AprE"/>
</dbReference>
<comment type="caution">
    <text evidence="8">The sequence shown here is derived from an EMBL/GenBank/DDBJ whole genome shotgun (WGS) entry which is preliminary data.</text>
</comment>
<reference evidence="8" key="2">
    <citation type="submission" date="2020-09" db="EMBL/GenBank/DDBJ databases">
        <authorList>
            <person name="Sun Q."/>
            <person name="Zhou Y."/>
        </authorList>
    </citation>
    <scope>NUCLEOTIDE SEQUENCE</scope>
    <source>
        <strain evidence="8">CGMCC 1.15958</strain>
    </source>
</reference>
<keyword evidence="4 6" id="KW-0472">Membrane</keyword>
<evidence type="ECO:0000256" key="1">
    <source>
        <dbReference type="ARBA" id="ARBA00004167"/>
    </source>
</evidence>
<feature type="domain" description="AprE-like beta-barrel" evidence="7">
    <location>
        <begin position="359"/>
        <end position="439"/>
    </location>
</feature>
<feature type="transmembrane region" description="Helical" evidence="6">
    <location>
        <begin position="39"/>
        <end position="58"/>
    </location>
</feature>
<evidence type="ECO:0000256" key="2">
    <source>
        <dbReference type="ARBA" id="ARBA00022692"/>
    </source>
</evidence>
<dbReference type="RefSeq" id="WP_188766044.1">
    <property type="nucleotide sequence ID" value="NZ_BMKK01000004.1"/>
</dbReference>
<keyword evidence="5" id="KW-0175">Coiled coil</keyword>
<evidence type="ECO:0000259" key="7">
    <source>
        <dbReference type="Pfam" id="PF26002"/>
    </source>
</evidence>
<evidence type="ECO:0000256" key="4">
    <source>
        <dbReference type="ARBA" id="ARBA00023136"/>
    </source>
</evidence>